<keyword evidence="3" id="KW-0813">Transport</keyword>
<dbReference type="InterPro" id="IPR050388">
    <property type="entry name" value="ABC_Ni/Peptide_Import"/>
</dbReference>
<dbReference type="InterPro" id="IPR003439">
    <property type="entry name" value="ABC_transporter-like_ATP-bd"/>
</dbReference>
<dbReference type="PANTHER" id="PTHR43297">
    <property type="entry name" value="OLIGOPEPTIDE TRANSPORT ATP-BINDING PROTEIN APPD"/>
    <property type="match status" value="1"/>
</dbReference>
<dbReference type="SMART" id="SM00382">
    <property type="entry name" value="AAA"/>
    <property type="match status" value="1"/>
</dbReference>
<gene>
    <name evidence="9" type="ORF">GCM10025789_10460</name>
</gene>
<dbReference type="PROSITE" id="PS50893">
    <property type="entry name" value="ABC_TRANSPORTER_2"/>
    <property type="match status" value="1"/>
</dbReference>
<evidence type="ECO:0000256" key="7">
    <source>
        <dbReference type="ARBA" id="ARBA00023136"/>
    </source>
</evidence>
<dbReference type="InterPro" id="IPR003593">
    <property type="entry name" value="AAA+_ATPase"/>
</dbReference>
<keyword evidence="6" id="KW-0067">ATP-binding</keyword>
<evidence type="ECO:0000259" key="8">
    <source>
        <dbReference type="PROSITE" id="PS50893"/>
    </source>
</evidence>
<evidence type="ECO:0000256" key="4">
    <source>
        <dbReference type="ARBA" id="ARBA00022475"/>
    </source>
</evidence>
<evidence type="ECO:0000313" key="10">
    <source>
        <dbReference type="Proteomes" id="UP001501521"/>
    </source>
</evidence>
<comment type="similarity">
    <text evidence="2">Belongs to the ABC transporter superfamily.</text>
</comment>
<dbReference type="CDD" id="cd03257">
    <property type="entry name" value="ABC_NikE_OppD_transporters"/>
    <property type="match status" value="1"/>
</dbReference>
<evidence type="ECO:0000256" key="5">
    <source>
        <dbReference type="ARBA" id="ARBA00022741"/>
    </source>
</evidence>
<keyword evidence="5" id="KW-0547">Nucleotide-binding</keyword>
<evidence type="ECO:0000313" key="9">
    <source>
        <dbReference type="EMBL" id="GAA4894950.1"/>
    </source>
</evidence>
<evidence type="ECO:0000256" key="3">
    <source>
        <dbReference type="ARBA" id="ARBA00022448"/>
    </source>
</evidence>
<protein>
    <recommendedName>
        <fullName evidence="8">ABC transporter domain-containing protein</fullName>
    </recommendedName>
</protein>
<dbReference type="EMBL" id="BAABLV010000017">
    <property type="protein sequence ID" value="GAA4894950.1"/>
    <property type="molecule type" value="Genomic_DNA"/>
</dbReference>
<feature type="domain" description="ABC transporter" evidence="8">
    <location>
        <begin position="4"/>
        <end position="249"/>
    </location>
</feature>
<evidence type="ECO:0000256" key="2">
    <source>
        <dbReference type="ARBA" id="ARBA00005417"/>
    </source>
</evidence>
<comment type="caution">
    <text evidence="9">The sequence shown here is derived from an EMBL/GenBank/DDBJ whole genome shotgun (WGS) entry which is preliminary data.</text>
</comment>
<dbReference type="Proteomes" id="UP001501521">
    <property type="component" value="Unassembled WGS sequence"/>
</dbReference>
<name>A0ABP9F9E6_9ACTN</name>
<keyword evidence="7" id="KW-0472">Membrane</keyword>
<dbReference type="InterPro" id="IPR017871">
    <property type="entry name" value="ABC_transporter-like_CS"/>
</dbReference>
<dbReference type="RefSeq" id="WP_345580012.1">
    <property type="nucleotide sequence ID" value="NZ_BAABLV010000017.1"/>
</dbReference>
<dbReference type="Pfam" id="PF00005">
    <property type="entry name" value="ABC_tran"/>
    <property type="match status" value="1"/>
</dbReference>
<proteinExistence type="inferred from homology"/>
<evidence type="ECO:0000256" key="6">
    <source>
        <dbReference type="ARBA" id="ARBA00022840"/>
    </source>
</evidence>
<sequence>MSHVEVKDLAVVAGGRRVVDGVSFAVDSGERVGIIGESGSGKSLSIFSVMGLLPRGLRAEGSIRVDGQEVVGASERALQAVRGGKVAMVFQDPSTALDPLTRVGAFLAEPLRRHRGLRGSELEAAVRQGLEEVSLPSTERVLRAFPHELSGGQRQRVAIAAALACRPKVLLADEPTTALDVTVQAGILALLQRVVEEHDMGLLFVSHDLAVVSQTVDRALVMRRGQVVEEGAVGALISRPREAYTQRLVGSALALDRALTTGRIA</sequence>
<reference evidence="10" key="1">
    <citation type="journal article" date="2019" name="Int. J. Syst. Evol. Microbiol.">
        <title>The Global Catalogue of Microorganisms (GCM) 10K type strain sequencing project: providing services to taxonomists for standard genome sequencing and annotation.</title>
        <authorList>
            <consortium name="The Broad Institute Genomics Platform"/>
            <consortium name="The Broad Institute Genome Sequencing Center for Infectious Disease"/>
            <person name="Wu L."/>
            <person name="Ma J."/>
        </authorList>
    </citation>
    <scope>NUCLEOTIDE SEQUENCE [LARGE SCALE GENOMIC DNA]</scope>
    <source>
        <strain evidence="10">JCM 19125</strain>
    </source>
</reference>
<dbReference type="PROSITE" id="PS00211">
    <property type="entry name" value="ABC_TRANSPORTER_1"/>
    <property type="match status" value="1"/>
</dbReference>
<evidence type="ECO:0000256" key="1">
    <source>
        <dbReference type="ARBA" id="ARBA00004202"/>
    </source>
</evidence>
<dbReference type="PANTHER" id="PTHR43297:SF2">
    <property type="entry name" value="DIPEPTIDE TRANSPORT ATP-BINDING PROTEIN DPPD"/>
    <property type="match status" value="1"/>
</dbReference>
<comment type="subcellular location">
    <subcellularLocation>
        <location evidence="1">Cell membrane</location>
        <topology evidence="1">Peripheral membrane protein</topology>
    </subcellularLocation>
</comment>
<dbReference type="SUPFAM" id="SSF52540">
    <property type="entry name" value="P-loop containing nucleoside triphosphate hydrolases"/>
    <property type="match status" value="1"/>
</dbReference>
<keyword evidence="4" id="KW-1003">Cell membrane</keyword>
<keyword evidence="10" id="KW-1185">Reference proteome</keyword>
<accession>A0ABP9F9E6</accession>
<dbReference type="InterPro" id="IPR027417">
    <property type="entry name" value="P-loop_NTPase"/>
</dbReference>
<dbReference type="Gene3D" id="3.40.50.300">
    <property type="entry name" value="P-loop containing nucleotide triphosphate hydrolases"/>
    <property type="match status" value="1"/>
</dbReference>
<organism evidence="9 10">
    <name type="scientific">Tessaracoccus lubricantis</name>
    <dbReference type="NCBI Taxonomy" id="545543"/>
    <lineage>
        <taxon>Bacteria</taxon>
        <taxon>Bacillati</taxon>
        <taxon>Actinomycetota</taxon>
        <taxon>Actinomycetes</taxon>
        <taxon>Propionibacteriales</taxon>
        <taxon>Propionibacteriaceae</taxon>
        <taxon>Tessaracoccus</taxon>
    </lineage>
</organism>